<gene>
    <name evidence="3" type="ORF">Adt_04322</name>
</gene>
<proteinExistence type="predicted"/>
<sequence>MSSQSLTDATTLITSNNFKPISSLSAMATPISTNFDRYGTQMVHAQIVKSGFGQYSVVQTAVLDAYSRYGVDIVLARKIFDEMSDRNVVSWTAMISGYTRVGEVGNAVLLFEEMPEGIRDTSFWNSIMLEKCINAYIYRNEFGLNLFLVNSLIDMYGKCGSLKIARMSEGVIGVFEEMLLHGNEVKSDGVTFIGLLNACTHGGLVEQGRHYYEMMIQEYRIEPQIEHYGCMVDLPGRAGQFEEAMAVVKGTRIPPDDILWGSLLNGCKTHRCTDLAKLAYKN</sequence>
<reference evidence="4" key="1">
    <citation type="submission" date="2024-07" db="EMBL/GenBank/DDBJ databases">
        <title>Two chromosome-level genome assemblies of Korean endemic species Abeliophyllum distichum and Forsythia ovata (Oleaceae).</title>
        <authorList>
            <person name="Jang H."/>
        </authorList>
    </citation>
    <scope>NUCLEOTIDE SEQUENCE [LARGE SCALE GENOMIC DNA]</scope>
</reference>
<dbReference type="FunFam" id="1.25.40.10:FF:000158">
    <property type="entry name" value="pentatricopeptide repeat-containing protein At2g33680"/>
    <property type="match status" value="1"/>
</dbReference>
<accession>A0ABD1W0Z5</accession>
<name>A0ABD1W0Z5_9LAMI</name>
<evidence type="ECO:0000256" key="1">
    <source>
        <dbReference type="ARBA" id="ARBA00022737"/>
    </source>
</evidence>
<keyword evidence="1" id="KW-0677">Repeat</keyword>
<dbReference type="InterPro" id="IPR046960">
    <property type="entry name" value="PPR_At4g14850-like_plant"/>
</dbReference>
<evidence type="ECO:0000256" key="2">
    <source>
        <dbReference type="PROSITE-ProRule" id="PRU00708"/>
    </source>
</evidence>
<evidence type="ECO:0000313" key="4">
    <source>
        <dbReference type="Proteomes" id="UP001604336"/>
    </source>
</evidence>
<dbReference type="Pfam" id="PF01535">
    <property type="entry name" value="PPR"/>
    <property type="match status" value="1"/>
</dbReference>
<feature type="repeat" description="PPR" evidence="2">
    <location>
        <begin position="87"/>
        <end position="117"/>
    </location>
</feature>
<dbReference type="InterPro" id="IPR002885">
    <property type="entry name" value="PPR_rpt"/>
</dbReference>
<dbReference type="PROSITE" id="PS51375">
    <property type="entry name" value="PPR"/>
    <property type="match status" value="1"/>
</dbReference>
<dbReference type="PANTHER" id="PTHR47926:SF453">
    <property type="entry name" value="PENTATRICOPEPTIDE REPEAT (PPR) SUPERFAMILY PROTEIN"/>
    <property type="match status" value="1"/>
</dbReference>
<dbReference type="AlphaFoldDB" id="A0ABD1W0Z5"/>
<protein>
    <submittedName>
        <fullName evidence="3">Pentatricopeptide repeat-containing protein</fullName>
    </submittedName>
</protein>
<dbReference type="NCBIfam" id="TIGR00756">
    <property type="entry name" value="PPR"/>
    <property type="match status" value="1"/>
</dbReference>
<dbReference type="GO" id="GO:0099402">
    <property type="term" value="P:plant organ development"/>
    <property type="evidence" value="ECO:0007669"/>
    <property type="project" value="UniProtKB-ARBA"/>
</dbReference>
<evidence type="ECO:0000313" key="3">
    <source>
        <dbReference type="EMBL" id="KAL2543344.1"/>
    </source>
</evidence>
<dbReference type="Proteomes" id="UP001604336">
    <property type="component" value="Unassembled WGS sequence"/>
</dbReference>
<keyword evidence="4" id="KW-1185">Reference proteome</keyword>
<comment type="caution">
    <text evidence="3">The sequence shown here is derived from an EMBL/GenBank/DDBJ whole genome shotgun (WGS) entry which is preliminary data.</text>
</comment>
<dbReference type="InterPro" id="IPR011990">
    <property type="entry name" value="TPR-like_helical_dom_sf"/>
</dbReference>
<dbReference type="EMBL" id="JBFOLK010000001">
    <property type="protein sequence ID" value="KAL2543344.1"/>
    <property type="molecule type" value="Genomic_DNA"/>
</dbReference>
<dbReference type="Gene3D" id="1.25.40.10">
    <property type="entry name" value="Tetratricopeptide repeat domain"/>
    <property type="match status" value="2"/>
</dbReference>
<dbReference type="PANTHER" id="PTHR47926">
    <property type="entry name" value="PENTATRICOPEPTIDE REPEAT-CONTAINING PROTEIN"/>
    <property type="match status" value="1"/>
</dbReference>
<organism evidence="3 4">
    <name type="scientific">Abeliophyllum distichum</name>
    <dbReference type="NCBI Taxonomy" id="126358"/>
    <lineage>
        <taxon>Eukaryota</taxon>
        <taxon>Viridiplantae</taxon>
        <taxon>Streptophyta</taxon>
        <taxon>Embryophyta</taxon>
        <taxon>Tracheophyta</taxon>
        <taxon>Spermatophyta</taxon>
        <taxon>Magnoliopsida</taxon>
        <taxon>eudicotyledons</taxon>
        <taxon>Gunneridae</taxon>
        <taxon>Pentapetalae</taxon>
        <taxon>asterids</taxon>
        <taxon>lamiids</taxon>
        <taxon>Lamiales</taxon>
        <taxon>Oleaceae</taxon>
        <taxon>Forsythieae</taxon>
        <taxon>Abeliophyllum</taxon>
    </lineage>
</organism>